<organism evidence="2 3">
    <name type="scientific">Rickenella mellea</name>
    <dbReference type="NCBI Taxonomy" id="50990"/>
    <lineage>
        <taxon>Eukaryota</taxon>
        <taxon>Fungi</taxon>
        <taxon>Dikarya</taxon>
        <taxon>Basidiomycota</taxon>
        <taxon>Agaricomycotina</taxon>
        <taxon>Agaricomycetes</taxon>
        <taxon>Hymenochaetales</taxon>
        <taxon>Rickenellaceae</taxon>
        <taxon>Rickenella</taxon>
    </lineage>
</organism>
<feature type="region of interest" description="Disordered" evidence="1">
    <location>
        <begin position="219"/>
        <end position="243"/>
    </location>
</feature>
<evidence type="ECO:0000256" key="1">
    <source>
        <dbReference type="SAM" id="MobiDB-lite"/>
    </source>
</evidence>
<feature type="region of interest" description="Disordered" evidence="1">
    <location>
        <begin position="94"/>
        <end position="178"/>
    </location>
</feature>
<dbReference type="Proteomes" id="UP000294933">
    <property type="component" value="Unassembled WGS sequence"/>
</dbReference>
<dbReference type="AlphaFoldDB" id="A0A4Y7PWK9"/>
<feature type="compositionally biased region" description="Polar residues" evidence="1">
    <location>
        <begin position="23"/>
        <end position="37"/>
    </location>
</feature>
<feature type="compositionally biased region" description="Polar residues" evidence="1">
    <location>
        <begin position="108"/>
        <end position="122"/>
    </location>
</feature>
<feature type="compositionally biased region" description="Polar residues" evidence="1">
    <location>
        <begin position="1"/>
        <end position="13"/>
    </location>
</feature>
<reference evidence="2 3" key="1">
    <citation type="submission" date="2018-06" db="EMBL/GenBank/DDBJ databases">
        <title>A transcriptomic atlas of mushroom development highlights an independent origin of complex multicellularity.</title>
        <authorList>
            <consortium name="DOE Joint Genome Institute"/>
            <person name="Krizsan K."/>
            <person name="Almasi E."/>
            <person name="Merenyi Z."/>
            <person name="Sahu N."/>
            <person name="Viragh M."/>
            <person name="Koszo T."/>
            <person name="Mondo S."/>
            <person name="Kiss B."/>
            <person name="Balint B."/>
            <person name="Kues U."/>
            <person name="Barry K."/>
            <person name="Hegedus J.C."/>
            <person name="Henrissat B."/>
            <person name="Johnson J."/>
            <person name="Lipzen A."/>
            <person name="Ohm R."/>
            <person name="Nagy I."/>
            <person name="Pangilinan J."/>
            <person name="Yan J."/>
            <person name="Xiong Y."/>
            <person name="Grigoriev I.V."/>
            <person name="Hibbett D.S."/>
            <person name="Nagy L.G."/>
        </authorList>
    </citation>
    <scope>NUCLEOTIDE SEQUENCE [LARGE SCALE GENOMIC DNA]</scope>
    <source>
        <strain evidence="2 3">SZMC22713</strain>
    </source>
</reference>
<evidence type="ECO:0000313" key="2">
    <source>
        <dbReference type="EMBL" id="TDL18989.1"/>
    </source>
</evidence>
<accession>A0A4Y7PWK9</accession>
<gene>
    <name evidence="2" type="ORF">BD410DRAFT_830577</name>
</gene>
<dbReference type="VEuPathDB" id="FungiDB:BD410DRAFT_830577"/>
<keyword evidence="3" id="KW-1185">Reference proteome</keyword>
<evidence type="ECO:0000313" key="3">
    <source>
        <dbReference type="Proteomes" id="UP000294933"/>
    </source>
</evidence>
<feature type="compositionally biased region" description="Low complexity" evidence="1">
    <location>
        <begin position="168"/>
        <end position="178"/>
    </location>
</feature>
<protein>
    <submittedName>
        <fullName evidence="2">Uncharacterized protein</fullName>
    </submittedName>
</protein>
<feature type="compositionally biased region" description="Low complexity" evidence="1">
    <location>
        <begin position="222"/>
        <end position="236"/>
    </location>
</feature>
<sequence>MSPACSQSPSLTSGMELGLDGYSLSNPRHTTNGTTEESTSHEHIPSTRHPPQRRRTAPGSTKSNALPFRPRPLPIFIPSIPHSLEKEIQDYEESYSLPSQMKPKSHSVCGSTPLDQSASATTPSERRRRLPPAPRSAGLPQRSESLKWKSSRIPRPLPSPPLYHDSSRPPSYSSLSPLTPNRSATFGINCAVPPLPKRPLSASVGVCTDQLPYDPPATTVLSPRSAMSSSTSLAGSVEPPSPRLPITPMSPIPMMHHEHYAGKFEKLVRHFGDIPPCDLVFQQPPQSTVEDIVIDIVVTAQKASTNTSQCPSAFPKRLRSPCSAPMESNVVETFSVHWVRVVGSKRIVDEEITGIVQALREL</sequence>
<dbReference type="EMBL" id="ML170201">
    <property type="protein sequence ID" value="TDL18989.1"/>
    <property type="molecule type" value="Genomic_DNA"/>
</dbReference>
<name>A0A4Y7PWK9_9AGAM</name>
<proteinExistence type="predicted"/>
<feature type="region of interest" description="Disordered" evidence="1">
    <location>
        <begin position="1"/>
        <end position="72"/>
    </location>
</feature>